<dbReference type="Pfam" id="PF00392">
    <property type="entry name" value="GntR"/>
    <property type="match status" value="2"/>
</dbReference>
<dbReference type="InterPro" id="IPR036390">
    <property type="entry name" value="WH_DNA-bd_sf"/>
</dbReference>
<dbReference type="SMART" id="SM00345">
    <property type="entry name" value="HTH_GNTR"/>
    <property type="match status" value="2"/>
</dbReference>
<dbReference type="GO" id="GO:0045892">
    <property type="term" value="P:negative regulation of DNA-templated transcription"/>
    <property type="evidence" value="ECO:0007669"/>
    <property type="project" value="TreeGrafter"/>
</dbReference>
<feature type="domain" description="HTH gntR-type" evidence="4">
    <location>
        <begin position="73"/>
        <end position="141"/>
    </location>
</feature>
<proteinExistence type="predicted"/>
<gene>
    <name evidence="5" type="ORF">F4556_003416</name>
</gene>
<sequence>MIERSPRGTYLQIADALRAEIGGDPQVTNLPSEAELMAAHGVARSTVKRALDVLATEGLIKSQPGVGWSVVGGDTEPPLLDRITGYIEIDQLKIGDPFPSEKVLTERTGASRHTVRRVLAQLEGAGVLEARHGKGRYVRTLPHLHV</sequence>
<evidence type="ECO:0000313" key="6">
    <source>
        <dbReference type="Proteomes" id="UP000573327"/>
    </source>
</evidence>
<dbReference type="RefSeq" id="WP_184916523.1">
    <property type="nucleotide sequence ID" value="NZ_JACHJR010000001.1"/>
</dbReference>
<evidence type="ECO:0000256" key="3">
    <source>
        <dbReference type="ARBA" id="ARBA00023163"/>
    </source>
</evidence>
<dbReference type="Gene3D" id="1.10.10.10">
    <property type="entry name" value="Winged helix-like DNA-binding domain superfamily/Winged helix DNA-binding domain"/>
    <property type="match status" value="2"/>
</dbReference>
<evidence type="ECO:0000313" key="5">
    <source>
        <dbReference type="EMBL" id="MBB4947881.1"/>
    </source>
</evidence>
<evidence type="ECO:0000256" key="2">
    <source>
        <dbReference type="ARBA" id="ARBA00023125"/>
    </source>
</evidence>
<keyword evidence="3" id="KW-0804">Transcription</keyword>
<dbReference type="Proteomes" id="UP000573327">
    <property type="component" value="Unassembled WGS sequence"/>
</dbReference>
<dbReference type="PRINTS" id="PR00035">
    <property type="entry name" value="HTHGNTR"/>
</dbReference>
<dbReference type="InterPro" id="IPR050679">
    <property type="entry name" value="Bact_HTH_transcr_reg"/>
</dbReference>
<name>A0A7W7WI45_9ACTN</name>
<dbReference type="PANTHER" id="PTHR44846:SF17">
    <property type="entry name" value="GNTR-FAMILY TRANSCRIPTIONAL REGULATOR"/>
    <property type="match status" value="1"/>
</dbReference>
<protein>
    <submittedName>
        <fullName evidence="5">DNA-binding GntR family transcriptional regulator</fullName>
    </submittedName>
</protein>
<dbReference type="EMBL" id="JACHJR010000001">
    <property type="protein sequence ID" value="MBB4947881.1"/>
    <property type="molecule type" value="Genomic_DNA"/>
</dbReference>
<dbReference type="PROSITE" id="PS50949">
    <property type="entry name" value="HTH_GNTR"/>
    <property type="match status" value="2"/>
</dbReference>
<feature type="domain" description="HTH gntR-type" evidence="4">
    <location>
        <begin position="7"/>
        <end position="73"/>
    </location>
</feature>
<dbReference type="SUPFAM" id="SSF46785">
    <property type="entry name" value="Winged helix' DNA-binding domain"/>
    <property type="match status" value="2"/>
</dbReference>
<reference evidence="5 6" key="1">
    <citation type="submission" date="2020-08" db="EMBL/GenBank/DDBJ databases">
        <title>Sequencing the genomes of 1000 actinobacteria strains.</title>
        <authorList>
            <person name="Klenk H.-P."/>
        </authorList>
    </citation>
    <scope>NUCLEOTIDE SEQUENCE [LARGE SCALE GENOMIC DNA]</scope>
    <source>
        <strain evidence="5 6">DSM 44786</strain>
    </source>
</reference>
<dbReference type="GO" id="GO:0003677">
    <property type="term" value="F:DNA binding"/>
    <property type="evidence" value="ECO:0007669"/>
    <property type="project" value="UniProtKB-KW"/>
</dbReference>
<dbReference type="PANTHER" id="PTHR44846">
    <property type="entry name" value="MANNOSYL-D-GLYCERATE TRANSPORT/METABOLISM SYSTEM REPRESSOR MNGR-RELATED"/>
    <property type="match status" value="1"/>
</dbReference>
<dbReference type="InterPro" id="IPR000524">
    <property type="entry name" value="Tscrpt_reg_HTH_GntR"/>
</dbReference>
<evidence type="ECO:0000256" key="1">
    <source>
        <dbReference type="ARBA" id="ARBA00023015"/>
    </source>
</evidence>
<keyword evidence="1" id="KW-0805">Transcription regulation</keyword>
<keyword evidence="6" id="KW-1185">Reference proteome</keyword>
<dbReference type="AlphaFoldDB" id="A0A7W7WI45"/>
<organism evidence="5 6">
    <name type="scientific">Kitasatospora gansuensis</name>
    <dbReference type="NCBI Taxonomy" id="258050"/>
    <lineage>
        <taxon>Bacteria</taxon>
        <taxon>Bacillati</taxon>
        <taxon>Actinomycetota</taxon>
        <taxon>Actinomycetes</taxon>
        <taxon>Kitasatosporales</taxon>
        <taxon>Streptomycetaceae</taxon>
        <taxon>Kitasatospora</taxon>
    </lineage>
</organism>
<accession>A0A7W7WI45</accession>
<dbReference type="InterPro" id="IPR036388">
    <property type="entry name" value="WH-like_DNA-bd_sf"/>
</dbReference>
<dbReference type="GO" id="GO:0003700">
    <property type="term" value="F:DNA-binding transcription factor activity"/>
    <property type="evidence" value="ECO:0007669"/>
    <property type="project" value="InterPro"/>
</dbReference>
<keyword evidence="2 5" id="KW-0238">DNA-binding</keyword>
<comment type="caution">
    <text evidence="5">The sequence shown here is derived from an EMBL/GenBank/DDBJ whole genome shotgun (WGS) entry which is preliminary data.</text>
</comment>
<evidence type="ECO:0000259" key="4">
    <source>
        <dbReference type="PROSITE" id="PS50949"/>
    </source>
</evidence>
<dbReference type="CDD" id="cd07377">
    <property type="entry name" value="WHTH_GntR"/>
    <property type="match status" value="2"/>
</dbReference>